<proteinExistence type="predicted"/>
<dbReference type="Proteomes" id="UP000501690">
    <property type="component" value="Linkage Group LG10"/>
</dbReference>
<name>A0A4D6NHY1_VIGUN</name>
<accession>A0A4D6NHY1</accession>
<gene>
    <name evidence="2" type="ORF">DEO72_LG10g2981</name>
</gene>
<reference evidence="2 3" key="1">
    <citation type="submission" date="2019-04" db="EMBL/GenBank/DDBJ databases">
        <title>An improved genome assembly and genetic linkage map for asparagus bean, Vigna unguiculata ssp. sesquipedialis.</title>
        <authorList>
            <person name="Xia Q."/>
            <person name="Zhang R."/>
            <person name="Dong Y."/>
        </authorList>
    </citation>
    <scope>NUCLEOTIDE SEQUENCE [LARGE SCALE GENOMIC DNA]</scope>
    <source>
        <tissue evidence="2">Leaf</tissue>
    </source>
</reference>
<dbReference type="EMBL" id="CP039354">
    <property type="protein sequence ID" value="QCE11745.1"/>
    <property type="molecule type" value="Genomic_DNA"/>
</dbReference>
<organism evidence="2 3">
    <name type="scientific">Vigna unguiculata</name>
    <name type="common">Cowpea</name>
    <dbReference type="NCBI Taxonomy" id="3917"/>
    <lineage>
        <taxon>Eukaryota</taxon>
        <taxon>Viridiplantae</taxon>
        <taxon>Streptophyta</taxon>
        <taxon>Embryophyta</taxon>
        <taxon>Tracheophyta</taxon>
        <taxon>Spermatophyta</taxon>
        <taxon>Magnoliopsida</taxon>
        <taxon>eudicotyledons</taxon>
        <taxon>Gunneridae</taxon>
        <taxon>Pentapetalae</taxon>
        <taxon>rosids</taxon>
        <taxon>fabids</taxon>
        <taxon>Fabales</taxon>
        <taxon>Fabaceae</taxon>
        <taxon>Papilionoideae</taxon>
        <taxon>50 kb inversion clade</taxon>
        <taxon>NPAAA clade</taxon>
        <taxon>indigoferoid/millettioid clade</taxon>
        <taxon>Phaseoleae</taxon>
        <taxon>Vigna</taxon>
    </lineage>
</organism>
<evidence type="ECO:0000256" key="1">
    <source>
        <dbReference type="SAM" id="SignalP"/>
    </source>
</evidence>
<dbReference type="AlphaFoldDB" id="A0A4D6NHY1"/>
<feature type="chain" id="PRO_5020040541" evidence="1">
    <location>
        <begin position="31"/>
        <end position="78"/>
    </location>
</feature>
<sequence>MATPQKSAVRFVFIMLFIMIASDVCMKSEARNVVSLRCSNEENCELLCPDCNCKCIDTWCFCPGVPLPFTNNNFTPTP</sequence>
<evidence type="ECO:0000313" key="2">
    <source>
        <dbReference type="EMBL" id="QCE11745.1"/>
    </source>
</evidence>
<feature type="signal peptide" evidence="1">
    <location>
        <begin position="1"/>
        <end position="30"/>
    </location>
</feature>
<keyword evidence="1" id="KW-0732">Signal</keyword>
<keyword evidence="3" id="KW-1185">Reference proteome</keyword>
<evidence type="ECO:0000313" key="3">
    <source>
        <dbReference type="Proteomes" id="UP000501690"/>
    </source>
</evidence>
<protein>
    <submittedName>
        <fullName evidence="2">Uncharacterized protein</fullName>
    </submittedName>
</protein>